<feature type="transmembrane region" description="Helical" evidence="7">
    <location>
        <begin position="374"/>
        <end position="394"/>
    </location>
</feature>
<organism evidence="8 9">
    <name type="scientific">Penicillium salamii</name>
    <dbReference type="NCBI Taxonomy" id="1612424"/>
    <lineage>
        <taxon>Eukaryota</taxon>
        <taxon>Fungi</taxon>
        <taxon>Dikarya</taxon>
        <taxon>Ascomycota</taxon>
        <taxon>Pezizomycotina</taxon>
        <taxon>Eurotiomycetes</taxon>
        <taxon>Eurotiomycetidae</taxon>
        <taxon>Eurotiales</taxon>
        <taxon>Aspergillaceae</taxon>
        <taxon>Penicillium</taxon>
    </lineage>
</organism>
<evidence type="ECO:0000313" key="9">
    <source>
        <dbReference type="Proteomes" id="UP001152649"/>
    </source>
</evidence>
<dbReference type="EMBL" id="CAJVPG010000428">
    <property type="protein sequence ID" value="CAG8411617.1"/>
    <property type="molecule type" value="Genomic_DNA"/>
</dbReference>
<evidence type="ECO:0000256" key="7">
    <source>
        <dbReference type="SAM" id="Phobius"/>
    </source>
</evidence>
<feature type="transmembrane region" description="Helical" evidence="7">
    <location>
        <begin position="62"/>
        <end position="81"/>
    </location>
</feature>
<dbReference type="PANTHER" id="PTHR31064">
    <property type="entry name" value="POTASSIUM TRANSPORT PROTEIN DDB_G0292412-RELATED"/>
    <property type="match status" value="1"/>
</dbReference>
<evidence type="ECO:0000256" key="3">
    <source>
        <dbReference type="ARBA" id="ARBA00022692"/>
    </source>
</evidence>
<evidence type="ECO:0000313" key="8">
    <source>
        <dbReference type="EMBL" id="CAG8411617.1"/>
    </source>
</evidence>
<evidence type="ECO:0000256" key="2">
    <source>
        <dbReference type="ARBA" id="ARBA00022448"/>
    </source>
</evidence>
<comment type="caution">
    <text evidence="8">The sequence shown here is derived from an EMBL/GenBank/DDBJ whole genome shotgun (WGS) entry which is preliminary data.</text>
</comment>
<dbReference type="Pfam" id="PF02386">
    <property type="entry name" value="TrkH"/>
    <property type="match status" value="1"/>
</dbReference>
<dbReference type="GO" id="GO:1990573">
    <property type="term" value="P:potassium ion import across plasma membrane"/>
    <property type="evidence" value="ECO:0007669"/>
    <property type="project" value="TreeGrafter"/>
</dbReference>
<feature type="transmembrane region" description="Helical" evidence="7">
    <location>
        <begin position="314"/>
        <end position="339"/>
    </location>
</feature>
<gene>
    <name evidence="8" type="ORF">PSALAMII_LOCUS8882</name>
</gene>
<proteinExistence type="predicted"/>
<dbReference type="Proteomes" id="UP001152649">
    <property type="component" value="Unassembled WGS sequence"/>
</dbReference>
<name>A0A9W4JUH3_9EURO</name>
<accession>A0A9W4JUH3</accession>
<dbReference type="AlphaFoldDB" id="A0A9W4JUH3"/>
<evidence type="ECO:0008006" key="10">
    <source>
        <dbReference type="Google" id="ProtNLM"/>
    </source>
</evidence>
<evidence type="ECO:0000256" key="5">
    <source>
        <dbReference type="ARBA" id="ARBA00023065"/>
    </source>
</evidence>
<feature type="transmembrane region" description="Helical" evidence="7">
    <location>
        <begin position="38"/>
        <end position="55"/>
    </location>
</feature>
<keyword evidence="6 7" id="KW-0472">Membrane</keyword>
<feature type="transmembrane region" description="Helical" evidence="7">
    <location>
        <begin position="439"/>
        <end position="459"/>
    </location>
</feature>
<sequence length="612" mass="68115">MKLNNPALDLSSAAYDDFQVSMPIMADLFKLNSLTLHYAYFVLTPMIVSVIYYATHKDDLRYVDALFMCFSAVTGTGIDVVDVSSQNSIQQGLLFALIIMGHAIPICGVLSLRRAWSLRAALRDDSCNNDMRCIIDADKEKVTTAVKELPPCLPSPTESETAQEDYGFITIVETTHDESAKEVTPKTVAGQGNPSSTAQSYILRVAASLRAMIRSAGEHVKQQRSIDYNQPGGIECLSVTLISILVIVYFLGFLCLGIVGIGVWSHVFRPDIAHAGGVSAFWGGSFLATSALCNNGMSLITTNMGPFQREAFPLLTAGFLVLAGNTLFPCLLRLFVWVIRKALPRHPEWNLWRQVLDHILDQSQSVCDYLYPSWHTWFLLGTVIVLNCIMWIAFELSAIHNEEIGSLPPGYRILDGLFQALSVRGGGFSIVPFDQLSQWLLILYGLMMYLSAFPVSTTISNLESFRKSFSTSPNGDDFNYAADKSNPHLSQFARARFVYQQLRSQFDNDMWWLCLAILLITVTESNNYKAHPLAFSTFNIIFEVISAYSCVGETMGFPGKSYAFSGEWHTFSKLLLIAISLRGKIRSMPLNLESIDCHQKNTLDDLKCKNST</sequence>
<comment type="subcellular location">
    <subcellularLocation>
        <location evidence="1">Membrane</location>
        <topology evidence="1">Multi-pass membrane protein</topology>
    </subcellularLocation>
</comment>
<dbReference type="InterPro" id="IPR003445">
    <property type="entry name" value="Cat_transpt"/>
</dbReference>
<dbReference type="GO" id="GO:0030007">
    <property type="term" value="P:intracellular potassium ion homeostasis"/>
    <property type="evidence" value="ECO:0007669"/>
    <property type="project" value="TreeGrafter"/>
</dbReference>
<keyword evidence="2" id="KW-0813">Transport</keyword>
<keyword evidence="9" id="KW-1185">Reference proteome</keyword>
<evidence type="ECO:0000256" key="1">
    <source>
        <dbReference type="ARBA" id="ARBA00004141"/>
    </source>
</evidence>
<reference evidence="8" key="1">
    <citation type="submission" date="2021-07" db="EMBL/GenBank/DDBJ databases">
        <authorList>
            <person name="Branca A.L. A."/>
        </authorList>
    </citation>
    <scope>NUCLEOTIDE SEQUENCE</scope>
</reference>
<feature type="transmembrane region" description="Helical" evidence="7">
    <location>
        <begin position="239"/>
        <end position="266"/>
    </location>
</feature>
<keyword evidence="3 7" id="KW-0812">Transmembrane</keyword>
<dbReference type="GO" id="GO:0140107">
    <property type="term" value="F:high-affinity potassium ion transmembrane transporter activity"/>
    <property type="evidence" value="ECO:0007669"/>
    <property type="project" value="TreeGrafter"/>
</dbReference>
<dbReference type="OrthoDB" id="9999863at2759"/>
<evidence type="ECO:0000256" key="6">
    <source>
        <dbReference type="ARBA" id="ARBA00023136"/>
    </source>
</evidence>
<evidence type="ECO:0000256" key="4">
    <source>
        <dbReference type="ARBA" id="ARBA00022989"/>
    </source>
</evidence>
<dbReference type="PANTHER" id="PTHR31064:SF37">
    <property type="entry name" value="TRANSPORTER, PUTATIVE (EUROFUNG)-RELATED"/>
    <property type="match status" value="1"/>
</dbReference>
<keyword evidence="4 7" id="KW-1133">Transmembrane helix</keyword>
<dbReference type="GO" id="GO:0005886">
    <property type="term" value="C:plasma membrane"/>
    <property type="evidence" value="ECO:0007669"/>
    <property type="project" value="TreeGrafter"/>
</dbReference>
<feature type="transmembrane region" description="Helical" evidence="7">
    <location>
        <begin position="93"/>
        <end position="112"/>
    </location>
</feature>
<keyword evidence="5" id="KW-0406">Ion transport</keyword>
<protein>
    <recommendedName>
        <fullName evidence="10">Cation transporter</fullName>
    </recommendedName>
</protein>
<dbReference type="InterPro" id="IPR051143">
    <property type="entry name" value="TrkH_K-transport"/>
</dbReference>